<dbReference type="Proteomes" id="UP000832011">
    <property type="component" value="Chromosome"/>
</dbReference>
<protein>
    <submittedName>
        <fullName evidence="1">Uncharacterized protein</fullName>
    </submittedName>
</protein>
<accession>A0ABY4E595</accession>
<dbReference type="EMBL" id="CP091511">
    <property type="protein sequence ID" value="UOO90938.1"/>
    <property type="molecule type" value="Genomic_DNA"/>
</dbReference>
<proteinExistence type="predicted"/>
<evidence type="ECO:0000313" key="1">
    <source>
        <dbReference type="EMBL" id="UOO90938.1"/>
    </source>
</evidence>
<dbReference type="RefSeq" id="WP_058305285.1">
    <property type="nucleotide sequence ID" value="NZ_CABKVG010000006.1"/>
</dbReference>
<reference evidence="1 2" key="1">
    <citation type="journal article" date="2022" name="Res Sq">
        <title>Evolution of multicellular longitudinally dividing oral cavity symbionts (Neisseriaceae).</title>
        <authorList>
            <person name="Nyongesa S."/>
            <person name="Weber P."/>
            <person name="Bernet E."/>
            <person name="Pullido F."/>
            <person name="Nieckarz M."/>
            <person name="Delaby M."/>
            <person name="Nieves C."/>
            <person name="Viehboeck T."/>
            <person name="Krause N."/>
            <person name="Rivera-Millot A."/>
            <person name="Nakamura A."/>
            <person name="Vischer N."/>
            <person name="VanNieuwenhze M."/>
            <person name="Brun Y."/>
            <person name="Cava F."/>
            <person name="Bulgheresi S."/>
            <person name="Veyrier F."/>
        </authorList>
    </citation>
    <scope>NUCLEOTIDE SEQUENCE [LARGE SCALE GENOMIC DNA]</scope>
    <source>
        <strain evidence="1 2">SN4</strain>
    </source>
</reference>
<keyword evidence="2" id="KW-1185">Reference proteome</keyword>
<evidence type="ECO:0000313" key="2">
    <source>
        <dbReference type="Proteomes" id="UP000832011"/>
    </source>
</evidence>
<name>A0ABY4E595_9NEIS</name>
<dbReference type="NCBIfam" id="NF043076">
    <property type="entry name" value="PHA_gran_PhaM"/>
    <property type="match status" value="1"/>
</dbReference>
<dbReference type="InterPro" id="IPR050026">
    <property type="entry name" value="PHA_gran_PhaM_N"/>
</dbReference>
<organism evidence="1 2">
    <name type="scientific">Vitreoscilla massiliensis</name>
    <dbReference type="NCBI Taxonomy" id="1689272"/>
    <lineage>
        <taxon>Bacteria</taxon>
        <taxon>Pseudomonadati</taxon>
        <taxon>Pseudomonadota</taxon>
        <taxon>Betaproteobacteria</taxon>
        <taxon>Neisseriales</taxon>
        <taxon>Neisseriaceae</taxon>
        <taxon>Vitreoscilla</taxon>
    </lineage>
</organism>
<sequence length="86" mass="10016">MNPSENNPFSLWQQFWQNANPQMAPFLPPMSAEEVQKKISELQSVELWLSFNLQMVQSQLAVLEQQKLFFNSLSQMSENLNTNKPD</sequence>
<gene>
    <name evidence="1" type="ORF">LVJ82_08240</name>
</gene>